<evidence type="ECO:0000313" key="5">
    <source>
        <dbReference type="Proteomes" id="UP000551563"/>
    </source>
</evidence>
<gene>
    <name evidence="4" type="ORF">GXX48_16095</name>
</gene>
<evidence type="ECO:0000256" key="2">
    <source>
        <dbReference type="ARBA" id="ARBA00023315"/>
    </source>
</evidence>
<dbReference type="Gene3D" id="3.40.630.30">
    <property type="match status" value="1"/>
</dbReference>
<feature type="domain" description="N-acetyltransferase" evidence="3">
    <location>
        <begin position="2"/>
        <end position="163"/>
    </location>
</feature>
<dbReference type="SUPFAM" id="SSF55729">
    <property type="entry name" value="Acyl-CoA N-acyltransferases (Nat)"/>
    <property type="match status" value="1"/>
</dbReference>
<dbReference type="InterPro" id="IPR016181">
    <property type="entry name" value="Acyl_CoA_acyltransferase"/>
</dbReference>
<sequence>MLTIRDFHPADAEGVSRLFRAVYGDTYTYLKIYVPSQIRASNASGNWRCAVAVEKGVVVGHAGLVRSSPDDDVAELALIAVHPDFRGQGIATQLACYLQKIALQTSLRALTIKQVASHPITQRMATSLGFLTTGIILDYVSSPFGRSEPESVVIGCLPIKACPLPKNCLPANHPNWLDRILKQFGEHFRNGSVIKPAADLRGYSIDVDSADELISLPSQHVACLEIPVNNKLPTTVERFLSLGFINAGLLPIAGGDWYWLMQRINTHHSPEAIHLYSSDAAGLYADMQMEICRRAA</sequence>
<dbReference type="Proteomes" id="UP000551563">
    <property type="component" value="Unassembled WGS sequence"/>
</dbReference>
<keyword evidence="1 4" id="KW-0808">Transferase</keyword>
<dbReference type="CDD" id="cd04301">
    <property type="entry name" value="NAT_SF"/>
    <property type="match status" value="1"/>
</dbReference>
<proteinExistence type="predicted"/>
<reference evidence="4 5" key="1">
    <citation type="journal article" date="2020" name="Biotechnol. Biofuels">
        <title>New insights from the biogas microbiome by comprehensive genome-resolved metagenomics of nearly 1600 species originating from multiple anaerobic digesters.</title>
        <authorList>
            <person name="Campanaro S."/>
            <person name="Treu L."/>
            <person name="Rodriguez-R L.M."/>
            <person name="Kovalovszki A."/>
            <person name="Ziels R.M."/>
            <person name="Maus I."/>
            <person name="Zhu X."/>
            <person name="Kougias P.G."/>
            <person name="Basile A."/>
            <person name="Luo G."/>
            <person name="Schluter A."/>
            <person name="Konstantinidis K.T."/>
            <person name="Angelidaki I."/>
        </authorList>
    </citation>
    <scope>NUCLEOTIDE SEQUENCE [LARGE SCALE GENOMIC DNA]</scope>
    <source>
        <strain evidence="4">AS04akNAM_66</strain>
    </source>
</reference>
<dbReference type="GO" id="GO:0016747">
    <property type="term" value="F:acyltransferase activity, transferring groups other than amino-acyl groups"/>
    <property type="evidence" value="ECO:0007669"/>
    <property type="project" value="InterPro"/>
</dbReference>
<protein>
    <submittedName>
        <fullName evidence="4">GNAT family N-acetyltransferase</fullName>
    </submittedName>
</protein>
<dbReference type="EMBL" id="DUMN01000454">
    <property type="protein sequence ID" value="HHV69151.1"/>
    <property type="molecule type" value="Genomic_DNA"/>
</dbReference>
<dbReference type="AlphaFoldDB" id="A0A7V6PDW2"/>
<organism evidence="4 5">
    <name type="scientific">Brucella intermedia</name>
    <dbReference type="NCBI Taxonomy" id="94625"/>
    <lineage>
        <taxon>Bacteria</taxon>
        <taxon>Pseudomonadati</taxon>
        <taxon>Pseudomonadota</taxon>
        <taxon>Alphaproteobacteria</taxon>
        <taxon>Hyphomicrobiales</taxon>
        <taxon>Brucellaceae</taxon>
        <taxon>Brucella/Ochrobactrum group</taxon>
        <taxon>Brucella</taxon>
    </lineage>
</organism>
<dbReference type="InterPro" id="IPR000182">
    <property type="entry name" value="GNAT_dom"/>
</dbReference>
<dbReference type="PANTHER" id="PTHR43877">
    <property type="entry name" value="AMINOALKYLPHOSPHONATE N-ACETYLTRANSFERASE-RELATED-RELATED"/>
    <property type="match status" value="1"/>
</dbReference>
<dbReference type="PROSITE" id="PS51186">
    <property type="entry name" value="GNAT"/>
    <property type="match status" value="1"/>
</dbReference>
<name>A0A7V6PDW2_9HYPH</name>
<accession>A0A7V6PDW2</accession>
<comment type="caution">
    <text evidence="4">The sequence shown here is derived from an EMBL/GenBank/DDBJ whole genome shotgun (WGS) entry which is preliminary data.</text>
</comment>
<evidence type="ECO:0000256" key="1">
    <source>
        <dbReference type="ARBA" id="ARBA00022679"/>
    </source>
</evidence>
<evidence type="ECO:0000259" key="3">
    <source>
        <dbReference type="PROSITE" id="PS51186"/>
    </source>
</evidence>
<keyword evidence="2" id="KW-0012">Acyltransferase</keyword>
<evidence type="ECO:0000313" key="4">
    <source>
        <dbReference type="EMBL" id="HHV69151.1"/>
    </source>
</evidence>
<dbReference type="Pfam" id="PF00583">
    <property type="entry name" value="Acetyltransf_1"/>
    <property type="match status" value="1"/>
</dbReference>
<dbReference type="InterPro" id="IPR050832">
    <property type="entry name" value="Bact_Acetyltransf"/>
</dbReference>